<feature type="region of interest" description="Disordered" evidence="1">
    <location>
        <begin position="37"/>
        <end position="256"/>
    </location>
</feature>
<organism evidence="4 5">
    <name type="scientific">Nesterenkonia natronophila</name>
    <dbReference type="NCBI Taxonomy" id="2174932"/>
    <lineage>
        <taxon>Bacteria</taxon>
        <taxon>Bacillati</taxon>
        <taxon>Actinomycetota</taxon>
        <taxon>Actinomycetes</taxon>
        <taxon>Micrococcales</taxon>
        <taxon>Micrococcaceae</taxon>
        <taxon>Nesterenkonia</taxon>
    </lineage>
</organism>
<dbReference type="PANTHER" id="PTHR35333:SF3">
    <property type="entry name" value="BETA-LACTAMASE-TYPE TRANSPEPTIDASE FOLD CONTAINING PROTEIN"/>
    <property type="match status" value="1"/>
</dbReference>
<feature type="compositionally biased region" description="Low complexity" evidence="1">
    <location>
        <begin position="57"/>
        <end position="80"/>
    </location>
</feature>
<dbReference type="OrthoDB" id="9803967at2"/>
<evidence type="ECO:0000313" key="4">
    <source>
        <dbReference type="EMBL" id="RJN31440.1"/>
    </source>
</evidence>
<dbReference type="PROSITE" id="PS51257">
    <property type="entry name" value="PROKAR_LIPOPROTEIN"/>
    <property type="match status" value="1"/>
</dbReference>
<sequence>MHSRLPHFAGVPGRLSVAAATAALVVSGCAPNFHATEPSTMAPTSDSQDLPQSVKSTADTTMRDAAAAVVQQVAEHQPQAPGTRTEEPGPEDAEESPLEGNADSGHREQPTPEVSVPSDELEDWADSLARAREVAEQEEGQHQAEVEEEAGRQAQTEADTEDEAQSDAEAEQETETETEGPAEEESAEQEHAEPDTEDPTEEEPAQQEHAEPDTEDPTEEEPAQQEDPDPEPEPEPELEEPTPAPEPPAESPEVSFDGDLDAFLTETANVYPGRISISLQEVGGQSRSGSTGGADSFVTGSTYKLLVGYSLIREVESGERSWEDTALGDRDLAQCFNDMLVISDNPCPEAIGPEIGWTEIYADAAAVGATNTSGGEGGIRTNAHDLTRFMTSLATGSMSMSDSGHERLRNALAANVHRQGIPAGSTGRVLNKPGFINGNLHDTAIVHHPAGTYVLTILSQGSSWSSLAGITRDIESALYR</sequence>
<evidence type="ECO:0000313" key="5">
    <source>
        <dbReference type="Proteomes" id="UP000266615"/>
    </source>
</evidence>
<feature type="signal peptide" evidence="2">
    <location>
        <begin position="1"/>
        <end position="35"/>
    </location>
</feature>
<dbReference type="RefSeq" id="WP_119903505.1">
    <property type="nucleotide sequence ID" value="NZ_QYZP01000003.1"/>
</dbReference>
<dbReference type="InterPro" id="IPR045155">
    <property type="entry name" value="Beta-lactam_cat"/>
</dbReference>
<evidence type="ECO:0000259" key="3">
    <source>
        <dbReference type="Pfam" id="PF13354"/>
    </source>
</evidence>
<feature type="compositionally biased region" description="Polar residues" evidence="1">
    <location>
        <begin position="37"/>
        <end position="56"/>
    </location>
</feature>
<feature type="compositionally biased region" description="Acidic residues" evidence="1">
    <location>
        <begin position="213"/>
        <end position="240"/>
    </location>
</feature>
<evidence type="ECO:0000256" key="1">
    <source>
        <dbReference type="SAM" id="MobiDB-lite"/>
    </source>
</evidence>
<dbReference type="PANTHER" id="PTHR35333">
    <property type="entry name" value="BETA-LACTAMASE"/>
    <property type="match status" value="1"/>
</dbReference>
<dbReference type="EMBL" id="QYZP01000003">
    <property type="protein sequence ID" value="RJN31440.1"/>
    <property type="molecule type" value="Genomic_DNA"/>
</dbReference>
<feature type="compositionally biased region" description="Acidic residues" evidence="1">
    <location>
        <begin position="158"/>
        <end position="187"/>
    </location>
</feature>
<evidence type="ECO:0000256" key="2">
    <source>
        <dbReference type="SAM" id="SignalP"/>
    </source>
</evidence>
<accession>A0A3A4F4P0</accession>
<feature type="compositionally biased region" description="Basic and acidic residues" evidence="1">
    <location>
        <begin position="129"/>
        <end position="151"/>
    </location>
</feature>
<dbReference type="Gene3D" id="3.40.710.10">
    <property type="entry name" value="DD-peptidase/beta-lactamase superfamily"/>
    <property type="match status" value="1"/>
</dbReference>
<dbReference type="GO" id="GO:0030655">
    <property type="term" value="P:beta-lactam antibiotic catabolic process"/>
    <property type="evidence" value="ECO:0007669"/>
    <property type="project" value="InterPro"/>
</dbReference>
<dbReference type="InterPro" id="IPR012338">
    <property type="entry name" value="Beta-lactam/transpept-like"/>
</dbReference>
<feature type="compositionally biased region" description="Acidic residues" evidence="1">
    <location>
        <begin position="88"/>
        <end position="97"/>
    </location>
</feature>
<gene>
    <name evidence="4" type="ORF">D3250_11485</name>
</gene>
<dbReference type="Pfam" id="PF13354">
    <property type="entry name" value="Beta-lactamase2"/>
    <property type="match status" value="1"/>
</dbReference>
<feature type="chain" id="PRO_5017240291" description="Beta-lactamase class A catalytic domain-containing protein" evidence="2">
    <location>
        <begin position="36"/>
        <end position="480"/>
    </location>
</feature>
<feature type="compositionally biased region" description="Acidic residues" evidence="1">
    <location>
        <begin position="195"/>
        <end position="205"/>
    </location>
</feature>
<dbReference type="GO" id="GO:0008800">
    <property type="term" value="F:beta-lactamase activity"/>
    <property type="evidence" value="ECO:0007669"/>
    <property type="project" value="InterPro"/>
</dbReference>
<keyword evidence="5" id="KW-1185">Reference proteome</keyword>
<feature type="domain" description="Beta-lactamase class A catalytic" evidence="3">
    <location>
        <begin position="291"/>
        <end position="458"/>
    </location>
</feature>
<comment type="caution">
    <text evidence="4">The sequence shown here is derived from an EMBL/GenBank/DDBJ whole genome shotgun (WGS) entry which is preliminary data.</text>
</comment>
<dbReference type="AlphaFoldDB" id="A0A3A4F4P0"/>
<proteinExistence type="predicted"/>
<name>A0A3A4F4P0_9MICC</name>
<dbReference type="InterPro" id="IPR000871">
    <property type="entry name" value="Beta-lactam_class-A"/>
</dbReference>
<reference evidence="4 5" key="1">
    <citation type="submission" date="2018-09" db="EMBL/GenBank/DDBJ databases">
        <title>Nesterenkonia natronophila sp. nov., an alkaliphilic actinobacteriume isolated from a soda lake, and emended description of the genus Nesterenkonia.</title>
        <authorList>
            <person name="Menes R.J."/>
            <person name="Iriarte A."/>
        </authorList>
    </citation>
    <scope>NUCLEOTIDE SEQUENCE [LARGE SCALE GENOMIC DNA]</scope>
    <source>
        <strain evidence="4 5">M8</strain>
    </source>
</reference>
<keyword evidence="2" id="KW-0732">Signal</keyword>
<dbReference type="SUPFAM" id="SSF56601">
    <property type="entry name" value="beta-lactamase/transpeptidase-like"/>
    <property type="match status" value="1"/>
</dbReference>
<protein>
    <recommendedName>
        <fullName evidence="3">Beta-lactamase class A catalytic domain-containing protein</fullName>
    </recommendedName>
</protein>
<dbReference type="GO" id="GO:0046677">
    <property type="term" value="P:response to antibiotic"/>
    <property type="evidence" value="ECO:0007669"/>
    <property type="project" value="InterPro"/>
</dbReference>
<dbReference type="Proteomes" id="UP000266615">
    <property type="component" value="Unassembled WGS sequence"/>
</dbReference>